<dbReference type="SUPFAM" id="SSF52833">
    <property type="entry name" value="Thioredoxin-like"/>
    <property type="match status" value="1"/>
</dbReference>
<dbReference type="PATRIC" id="fig|28229.4.peg.1837"/>
<dbReference type="RefSeq" id="WP_033093574.1">
    <property type="nucleotide sequence ID" value="NZ_JQED01000017.1"/>
</dbReference>
<reference evidence="2 3" key="1">
    <citation type="submission" date="2014-08" db="EMBL/GenBank/DDBJ databases">
        <title>Genomic and Phenotypic Diversity of Colwellia psychrerythraea strains from Disparate Marine Basins.</title>
        <authorList>
            <person name="Techtmann S.M."/>
            <person name="Stelling S.C."/>
            <person name="Utturkar S.M."/>
            <person name="Alshibli N."/>
            <person name="Harris A."/>
            <person name="Brown S.D."/>
            <person name="Hazen T.C."/>
        </authorList>
    </citation>
    <scope>NUCLEOTIDE SEQUENCE [LARGE SCALE GENOMIC DNA]</scope>
    <source>
        <strain evidence="2 3">ND2E</strain>
    </source>
</reference>
<evidence type="ECO:0008006" key="4">
    <source>
        <dbReference type="Google" id="ProtNLM"/>
    </source>
</evidence>
<feature type="signal peptide" evidence="1">
    <location>
        <begin position="1"/>
        <end position="21"/>
    </location>
</feature>
<keyword evidence="1" id="KW-0732">Signal</keyword>
<dbReference type="EMBL" id="JQED01000017">
    <property type="protein sequence ID" value="KGJ92549.1"/>
    <property type="molecule type" value="Genomic_DNA"/>
</dbReference>
<dbReference type="Proteomes" id="UP000029843">
    <property type="component" value="Unassembled WGS sequence"/>
</dbReference>
<evidence type="ECO:0000313" key="2">
    <source>
        <dbReference type="EMBL" id="KGJ92549.1"/>
    </source>
</evidence>
<feature type="chain" id="PRO_5001949240" description="Thioredoxin family protein" evidence="1">
    <location>
        <begin position="22"/>
        <end position="179"/>
    </location>
</feature>
<proteinExistence type="predicted"/>
<dbReference type="OrthoDB" id="195735at2"/>
<evidence type="ECO:0000256" key="1">
    <source>
        <dbReference type="SAM" id="SignalP"/>
    </source>
</evidence>
<dbReference type="Gene3D" id="3.40.30.10">
    <property type="entry name" value="Glutaredoxin"/>
    <property type="match status" value="1"/>
</dbReference>
<name>A0A099KP72_COLPS</name>
<evidence type="ECO:0000313" key="3">
    <source>
        <dbReference type="Proteomes" id="UP000029843"/>
    </source>
</evidence>
<dbReference type="AlphaFoldDB" id="A0A099KP72"/>
<comment type="caution">
    <text evidence="2">The sequence shown here is derived from an EMBL/GenBank/DDBJ whole genome shotgun (WGS) entry which is preliminary data.</text>
</comment>
<dbReference type="Pfam" id="PF13899">
    <property type="entry name" value="Thioredoxin_7"/>
    <property type="match status" value="1"/>
</dbReference>
<organism evidence="2 3">
    <name type="scientific">Colwellia psychrerythraea</name>
    <name type="common">Vibrio psychroerythus</name>
    <dbReference type="NCBI Taxonomy" id="28229"/>
    <lineage>
        <taxon>Bacteria</taxon>
        <taxon>Pseudomonadati</taxon>
        <taxon>Pseudomonadota</taxon>
        <taxon>Gammaproteobacteria</taxon>
        <taxon>Alteromonadales</taxon>
        <taxon>Colwelliaceae</taxon>
        <taxon>Colwellia</taxon>
    </lineage>
</organism>
<dbReference type="InterPro" id="IPR036249">
    <property type="entry name" value="Thioredoxin-like_sf"/>
</dbReference>
<gene>
    <name evidence="2" type="ORF">ND2E_2797</name>
</gene>
<protein>
    <recommendedName>
        <fullName evidence="4">Thioredoxin family protein</fullName>
    </recommendedName>
</protein>
<sequence precursor="true">MRIITTFIISLGLLLSSIAAANTVSSGVTLDLPPYSKIYDDQRDPFKDAAAALTLATETNRQVLIEIGGNWCSWCHKMDAFLAKNPDIYQALHSQYVLLKISVSDSNENNDFMKSLPPVLGYPHMYVSTAQGKMILSKDTAELLAGDNYSRSQWLSFLSNWSVSATKAQAQLSTTASVD</sequence>
<accession>A0A099KP72</accession>